<dbReference type="RefSeq" id="WP_265271921.1">
    <property type="nucleotide sequence ID" value="NZ_JANFAV010000031.1"/>
</dbReference>
<gene>
    <name evidence="2" type="ORF">NEE01_23385</name>
</gene>
<name>A0AA41ZDL7_9SPHN</name>
<evidence type="ECO:0000313" key="3">
    <source>
        <dbReference type="Proteomes" id="UP001165565"/>
    </source>
</evidence>
<protein>
    <submittedName>
        <fullName evidence="2">Uncharacterized protein</fullName>
    </submittedName>
</protein>
<evidence type="ECO:0000256" key="1">
    <source>
        <dbReference type="SAM" id="MobiDB-lite"/>
    </source>
</evidence>
<dbReference type="EMBL" id="JANFAV010000031">
    <property type="protein sequence ID" value="MCW6537728.1"/>
    <property type="molecule type" value="Genomic_DNA"/>
</dbReference>
<sequence length="292" mass="31610">MTQLSDQILAPDVHNETSFPSASSTTARKGVLVNQTTIRRRKGELLSLASFLALALQCYPVSAQDFSGMIDSSFANMSSFAGTTAVNSAIAESARYAARRSGRAQSHTQPTTPAPKPSNLKFRSSAAVTAQTNHRILAALKQNSPKTDTRNFEHVLNNGELRGTFARLLQSAGFSSNDLADVLMGYLVISWEVVNDEDSRLHVAGYAIVRNRLRESLGADPRIARLTDGDKQQFAETLEVLAILAAATRDGLKQAGRTDQLTALQEGVRRAGQNLGVDFQQLAFTDTGFVPR</sequence>
<dbReference type="InterPro" id="IPR046505">
    <property type="entry name" value="DUF6683"/>
</dbReference>
<comment type="caution">
    <text evidence="2">The sequence shown here is derived from an EMBL/GenBank/DDBJ whole genome shotgun (WGS) entry which is preliminary data.</text>
</comment>
<dbReference type="AlphaFoldDB" id="A0AA41ZDL7"/>
<evidence type="ECO:0000313" key="2">
    <source>
        <dbReference type="EMBL" id="MCW6537728.1"/>
    </source>
</evidence>
<feature type="region of interest" description="Disordered" evidence="1">
    <location>
        <begin position="98"/>
        <end position="120"/>
    </location>
</feature>
<organism evidence="2 3">
    <name type="scientific">Sphingomonas lycopersici</name>
    <dbReference type="NCBI Taxonomy" id="2951807"/>
    <lineage>
        <taxon>Bacteria</taxon>
        <taxon>Pseudomonadati</taxon>
        <taxon>Pseudomonadota</taxon>
        <taxon>Alphaproteobacteria</taxon>
        <taxon>Sphingomonadales</taxon>
        <taxon>Sphingomonadaceae</taxon>
        <taxon>Sphingomonas</taxon>
    </lineage>
</organism>
<keyword evidence="3" id="KW-1185">Reference proteome</keyword>
<dbReference type="Pfam" id="PF20388">
    <property type="entry name" value="DUF6683"/>
    <property type="match status" value="1"/>
</dbReference>
<reference evidence="2" key="1">
    <citation type="submission" date="2022-06" db="EMBL/GenBank/DDBJ databases">
        <title>Sphingomonas sp. nov. isolated from rhizosphere soil of tomato.</title>
        <authorList>
            <person name="Dong H."/>
            <person name="Gao R."/>
        </authorList>
    </citation>
    <scope>NUCLEOTIDE SEQUENCE</scope>
    <source>
        <strain evidence="2">MMSM24</strain>
    </source>
</reference>
<accession>A0AA41ZDL7</accession>
<dbReference type="Proteomes" id="UP001165565">
    <property type="component" value="Unassembled WGS sequence"/>
</dbReference>
<proteinExistence type="predicted"/>